<dbReference type="SMART" id="SM00355">
    <property type="entry name" value="ZnF_C2H2"/>
    <property type="match status" value="3"/>
</dbReference>
<dbReference type="InterPro" id="IPR013087">
    <property type="entry name" value="Znf_C2H2_type"/>
</dbReference>
<evidence type="ECO:0000259" key="1">
    <source>
        <dbReference type="SMART" id="SM00355"/>
    </source>
</evidence>
<evidence type="ECO:0000313" key="2">
    <source>
        <dbReference type="EMBL" id="CAG6682783.1"/>
    </source>
</evidence>
<organism evidence="2">
    <name type="scientific">Cacopsylla melanoneura</name>
    <dbReference type="NCBI Taxonomy" id="428564"/>
    <lineage>
        <taxon>Eukaryota</taxon>
        <taxon>Metazoa</taxon>
        <taxon>Ecdysozoa</taxon>
        <taxon>Arthropoda</taxon>
        <taxon>Hexapoda</taxon>
        <taxon>Insecta</taxon>
        <taxon>Pterygota</taxon>
        <taxon>Neoptera</taxon>
        <taxon>Paraneoptera</taxon>
        <taxon>Hemiptera</taxon>
        <taxon>Sternorrhyncha</taxon>
        <taxon>Psylloidea</taxon>
        <taxon>Psyllidae</taxon>
        <taxon>Psyllinae</taxon>
        <taxon>Cacopsylla</taxon>
    </lineage>
</organism>
<reference evidence="2" key="1">
    <citation type="submission" date="2021-05" db="EMBL/GenBank/DDBJ databases">
        <authorList>
            <person name="Alioto T."/>
            <person name="Alioto T."/>
            <person name="Gomez Garrido J."/>
        </authorList>
    </citation>
    <scope>NUCLEOTIDE SEQUENCE</scope>
</reference>
<dbReference type="AlphaFoldDB" id="A0A8D8X3P3"/>
<feature type="domain" description="C2H2-type" evidence="1">
    <location>
        <begin position="53"/>
        <end position="76"/>
    </location>
</feature>
<feature type="domain" description="C2H2-type" evidence="1">
    <location>
        <begin position="81"/>
        <end position="105"/>
    </location>
</feature>
<name>A0A8D8X3P3_9HEMI</name>
<protein>
    <recommendedName>
        <fullName evidence="1">C2H2-type domain-containing protein</fullName>
    </recommendedName>
</protein>
<dbReference type="EMBL" id="HBUF01260765">
    <property type="protein sequence ID" value="CAG6682783.1"/>
    <property type="molecule type" value="Transcribed_RNA"/>
</dbReference>
<sequence length="188" mass="22421">MKSSCHICKKYSTTDVSHIRRHQLNCMKKKSIQEEKKKKQSEKKKNIQEEKIKMCCSCSFTTINKKQLIKHMKVNHNKKVYKCDFCTSYKSSDSYNHHRHVSLCHKCKYCNFIGDLNSHMKNTNHTSKKCEKCEKKFPSTYYFNQHLNICKQPPSNQCEVITAINKNFKILRFTNFKECEDLKKNNVY</sequence>
<proteinExistence type="predicted"/>
<feature type="domain" description="C2H2-type" evidence="1">
    <location>
        <begin position="128"/>
        <end position="148"/>
    </location>
</feature>
<accession>A0A8D8X3P3</accession>